<dbReference type="SMART" id="SM00138">
    <property type="entry name" value="MeTrc"/>
    <property type="match status" value="1"/>
</dbReference>
<evidence type="ECO:0000256" key="1">
    <source>
        <dbReference type="ARBA" id="ARBA00001541"/>
    </source>
</evidence>
<comment type="caution">
    <text evidence="8">The sequence shown here is derived from an EMBL/GenBank/DDBJ whole genome shotgun (WGS) entry which is preliminary data.</text>
</comment>
<accession>A0A1A6C5G2</accession>
<feature type="binding site" evidence="6">
    <location>
        <begin position="199"/>
        <end position="200"/>
    </location>
    <ligand>
        <name>S-adenosyl-L-methionine</name>
        <dbReference type="ChEBI" id="CHEBI:59789"/>
    </ligand>
</feature>
<dbReference type="Gene3D" id="3.40.50.150">
    <property type="entry name" value="Vaccinia Virus protein VP39"/>
    <property type="match status" value="1"/>
</dbReference>
<evidence type="ECO:0000256" key="2">
    <source>
        <dbReference type="ARBA" id="ARBA00022603"/>
    </source>
</evidence>
<dbReference type="AlphaFoldDB" id="A0A1A6C5G2"/>
<keyword evidence="3 5" id="KW-0808">Transferase</keyword>
<name>A0A1A6C5G2_9GAMM</name>
<dbReference type="InterPro" id="IPR036804">
    <property type="entry name" value="CheR_N_sf"/>
</dbReference>
<dbReference type="PIRSF" id="PIRSF000410">
    <property type="entry name" value="CheR"/>
    <property type="match status" value="1"/>
</dbReference>
<keyword evidence="9" id="KW-1185">Reference proteome</keyword>
<protein>
    <recommendedName>
        <fullName evidence="5">Chemotaxis protein methyltransferase</fullName>
        <ecNumber evidence="5">2.1.1.80</ecNumber>
    </recommendedName>
</protein>
<keyword evidence="4 5" id="KW-0949">S-adenosyl-L-methionine</keyword>
<dbReference type="SUPFAM" id="SSF53335">
    <property type="entry name" value="S-adenosyl-L-methionine-dependent methyltransferases"/>
    <property type="match status" value="1"/>
</dbReference>
<dbReference type="Pfam" id="PF03705">
    <property type="entry name" value="CheR_N"/>
    <property type="match status" value="1"/>
</dbReference>
<evidence type="ECO:0000256" key="6">
    <source>
        <dbReference type="PIRSR" id="PIRSR000410-1"/>
    </source>
</evidence>
<dbReference type="InterPro" id="IPR022641">
    <property type="entry name" value="CheR_N"/>
</dbReference>
<reference evidence="8 9" key="1">
    <citation type="journal article" date="2014" name="Genome Announc.">
        <title>Draft Genome Sequence of the Iron-Oxidizing, Acidophilic, and Halotolerant 'Thiobacillus prosperus' Type Strain DSM 5130.</title>
        <authorList>
            <person name="Ossandon F.J."/>
            <person name="Cardenas J.P."/>
            <person name="Corbett M."/>
            <person name="Quatrini R."/>
            <person name="Holmes D.S."/>
            <person name="Watkin E."/>
        </authorList>
    </citation>
    <scope>NUCLEOTIDE SEQUENCE [LARGE SCALE GENOMIC DNA]</scope>
    <source>
        <strain evidence="8 9">DSM 5130</strain>
    </source>
</reference>
<dbReference type="EC" id="2.1.1.80" evidence="5"/>
<dbReference type="SUPFAM" id="SSF47757">
    <property type="entry name" value="Chemotaxis receptor methyltransferase CheR, N-terminal domain"/>
    <property type="match status" value="1"/>
</dbReference>
<keyword evidence="2 5" id="KW-0489">Methyltransferase</keyword>
<evidence type="ECO:0000313" key="8">
    <source>
        <dbReference type="EMBL" id="OBS09785.1"/>
    </source>
</evidence>
<feature type="binding site" evidence="6">
    <location>
        <position position="80"/>
    </location>
    <ligand>
        <name>S-adenosyl-L-methionine</name>
        <dbReference type="ChEBI" id="CHEBI:59789"/>
    </ligand>
</feature>
<evidence type="ECO:0000256" key="5">
    <source>
        <dbReference type="PIRNR" id="PIRNR000410"/>
    </source>
</evidence>
<feature type="binding site" evidence="6">
    <location>
        <position position="76"/>
    </location>
    <ligand>
        <name>S-adenosyl-L-methionine</name>
        <dbReference type="ChEBI" id="CHEBI:59789"/>
    </ligand>
</feature>
<dbReference type="GO" id="GO:0032259">
    <property type="term" value="P:methylation"/>
    <property type="evidence" value="ECO:0007669"/>
    <property type="project" value="UniProtKB-KW"/>
</dbReference>
<dbReference type="Proteomes" id="UP000029273">
    <property type="component" value="Unassembled WGS sequence"/>
</dbReference>
<feature type="domain" description="CheR-type methyltransferase" evidence="7">
    <location>
        <begin position="1"/>
        <end position="273"/>
    </location>
</feature>
<evidence type="ECO:0000256" key="4">
    <source>
        <dbReference type="ARBA" id="ARBA00022691"/>
    </source>
</evidence>
<dbReference type="STRING" id="160660.BJI67_05905"/>
<dbReference type="Pfam" id="PF01739">
    <property type="entry name" value="CheR"/>
    <property type="match status" value="1"/>
</dbReference>
<organism evidence="8 9">
    <name type="scientific">Acidihalobacter prosperus</name>
    <dbReference type="NCBI Taxonomy" id="160660"/>
    <lineage>
        <taxon>Bacteria</taxon>
        <taxon>Pseudomonadati</taxon>
        <taxon>Pseudomonadota</taxon>
        <taxon>Gammaproteobacteria</taxon>
        <taxon>Chromatiales</taxon>
        <taxon>Ectothiorhodospiraceae</taxon>
        <taxon>Acidihalobacter</taxon>
    </lineage>
</organism>
<dbReference type="PANTHER" id="PTHR24422:SF21">
    <property type="entry name" value="CHEMOTAXIS PROTEIN METHYLTRANSFERASE 1"/>
    <property type="match status" value="1"/>
</dbReference>
<dbReference type="InterPro" id="IPR022642">
    <property type="entry name" value="CheR_C"/>
</dbReference>
<dbReference type="PANTHER" id="PTHR24422">
    <property type="entry name" value="CHEMOTAXIS PROTEIN METHYLTRANSFERASE"/>
    <property type="match status" value="1"/>
</dbReference>
<dbReference type="EMBL" id="JQSG02000002">
    <property type="protein sequence ID" value="OBS09785.1"/>
    <property type="molecule type" value="Genomic_DNA"/>
</dbReference>
<comment type="catalytic activity">
    <reaction evidence="1 5">
        <text>L-glutamyl-[protein] + S-adenosyl-L-methionine = [protein]-L-glutamate 5-O-methyl ester + S-adenosyl-L-homocysteine</text>
        <dbReference type="Rhea" id="RHEA:24452"/>
        <dbReference type="Rhea" id="RHEA-COMP:10208"/>
        <dbReference type="Rhea" id="RHEA-COMP:10311"/>
        <dbReference type="ChEBI" id="CHEBI:29973"/>
        <dbReference type="ChEBI" id="CHEBI:57856"/>
        <dbReference type="ChEBI" id="CHEBI:59789"/>
        <dbReference type="ChEBI" id="CHEBI:82795"/>
        <dbReference type="EC" id="2.1.1.80"/>
    </reaction>
</comment>
<comment type="function">
    <text evidence="5">Methylation of the membrane-bound methyl-accepting chemotaxis proteins (MCP) to form gamma-glutamyl methyl ester residues in MCP.</text>
</comment>
<dbReference type="InterPro" id="IPR026024">
    <property type="entry name" value="Chemotaxis_MeTrfase_CheR"/>
</dbReference>
<sequence length="273" mass="30841">MAEEKLGQAEYDTFRKFLSDACGIVLGDNKHYLVVSRLNRMAREAGLPSISALLARLPHDRELARQAVEAMTTNETSWFRDQHPYNSLRDQILPELARKGSPIRIWSAACSSGQEPYSLSMTVDESLRTHPGLPLSNVQIIATDVSKQILDEAKVGSYDSFSMMRGLTDDQRQRYFVNKGERWEIAPKVRARVSFREYNLMQSYATLGRFDVIFCRNVLIYFSATAKEDILRRLGQALNPGGYLFLGAAETASSASDLLELVRFSPGSAYRRR</sequence>
<dbReference type="InterPro" id="IPR000780">
    <property type="entry name" value="CheR_MeTrfase"/>
</dbReference>
<dbReference type="PROSITE" id="PS50123">
    <property type="entry name" value="CHER"/>
    <property type="match status" value="1"/>
</dbReference>
<dbReference type="GO" id="GO:0008983">
    <property type="term" value="F:protein-glutamate O-methyltransferase activity"/>
    <property type="evidence" value="ECO:0007669"/>
    <property type="project" value="UniProtKB-EC"/>
</dbReference>
<gene>
    <name evidence="8" type="ORF">Thpro_020835</name>
</gene>
<feature type="binding site" evidence="6">
    <location>
        <begin position="216"/>
        <end position="217"/>
    </location>
    <ligand>
        <name>S-adenosyl-L-methionine</name>
        <dbReference type="ChEBI" id="CHEBI:59789"/>
    </ligand>
</feature>
<feature type="binding site" evidence="6">
    <location>
        <position position="74"/>
    </location>
    <ligand>
        <name>S-adenosyl-L-methionine</name>
        <dbReference type="ChEBI" id="CHEBI:59789"/>
    </ligand>
</feature>
<dbReference type="InterPro" id="IPR050903">
    <property type="entry name" value="Bact_Chemotaxis_MeTrfase"/>
</dbReference>
<dbReference type="OrthoDB" id="9816309at2"/>
<dbReference type="Gene3D" id="1.10.155.10">
    <property type="entry name" value="Chemotaxis receptor methyltransferase CheR, N-terminal domain"/>
    <property type="match status" value="1"/>
</dbReference>
<evidence type="ECO:0000259" key="7">
    <source>
        <dbReference type="PROSITE" id="PS50123"/>
    </source>
</evidence>
<feature type="binding site" evidence="6">
    <location>
        <position position="115"/>
    </location>
    <ligand>
        <name>S-adenosyl-L-methionine</name>
        <dbReference type="ChEBI" id="CHEBI:59789"/>
    </ligand>
</feature>
<evidence type="ECO:0000256" key="3">
    <source>
        <dbReference type="ARBA" id="ARBA00022679"/>
    </source>
</evidence>
<dbReference type="CDD" id="cd02440">
    <property type="entry name" value="AdoMet_MTases"/>
    <property type="match status" value="1"/>
</dbReference>
<evidence type="ECO:0000313" key="9">
    <source>
        <dbReference type="Proteomes" id="UP000029273"/>
    </source>
</evidence>
<proteinExistence type="predicted"/>
<dbReference type="PRINTS" id="PR00996">
    <property type="entry name" value="CHERMTFRASE"/>
</dbReference>
<dbReference type="RefSeq" id="WP_038092272.1">
    <property type="nucleotide sequence ID" value="NZ_JQSG02000002.1"/>
</dbReference>
<feature type="binding site" evidence="6">
    <location>
        <position position="144"/>
    </location>
    <ligand>
        <name>S-adenosyl-L-methionine</name>
        <dbReference type="ChEBI" id="CHEBI:59789"/>
    </ligand>
</feature>
<dbReference type="InterPro" id="IPR029063">
    <property type="entry name" value="SAM-dependent_MTases_sf"/>
</dbReference>